<evidence type="ECO:0000313" key="2">
    <source>
        <dbReference type="Proteomes" id="UP001066276"/>
    </source>
</evidence>
<sequence length="113" mass="12281">MDCGTHGRQENSPSWEQHNYKCRNGMLEKVYEKGRSGPAIFSGFTAVGTGSGVRGEGIGKILKYFSSFAKLLPQDMRSDILPPDPSQSSVEVRGARAAHAYSQLDCGKATLEQ</sequence>
<dbReference type="AlphaFoldDB" id="A0AAV7T1D7"/>
<comment type="caution">
    <text evidence="1">The sequence shown here is derived from an EMBL/GenBank/DDBJ whole genome shotgun (WGS) entry which is preliminary data.</text>
</comment>
<evidence type="ECO:0000313" key="1">
    <source>
        <dbReference type="EMBL" id="KAJ1170189.1"/>
    </source>
</evidence>
<accession>A0AAV7T1D7</accession>
<reference evidence="1" key="1">
    <citation type="journal article" date="2022" name="bioRxiv">
        <title>Sequencing and chromosome-scale assembly of the giantPleurodeles waltlgenome.</title>
        <authorList>
            <person name="Brown T."/>
            <person name="Elewa A."/>
            <person name="Iarovenko S."/>
            <person name="Subramanian E."/>
            <person name="Araus A.J."/>
            <person name="Petzold A."/>
            <person name="Susuki M."/>
            <person name="Suzuki K.-i.T."/>
            <person name="Hayashi T."/>
            <person name="Toyoda A."/>
            <person name="Oliveira C."/>
            <person name="Osipova E."/>
            <person name="Leigh N.D."/>
            <person name="Simon A."/>
            <person name="Yun M.H."/>
        </authorList>
    </citation>
    <scope>NUCLEOTIDE SEQUENCE</scope>
    <source>
        <strain evidence="1">20211129_DDA</strain>
        <tissue evidence="1">Liver</tissue>
    </source>
</reference>
<keyword evidence="2" id="KW-1185">Reference proteome</keyword>
<name>A0AAV7T1D7_PLEWA</name>
<gene>
    <name evidence="1" type="ORF">NDU88_002070</name>
</gene>
<proteinExistence type="predicted"/>
<organism evidence="1 2">
    <name type="scientific">Pleurodeles waltl</name>
    <name type="common">Iberian ribbed newt</name>
    <dbReference type="NCBI Taxonomy" id="8319"/>
    <lineage>
        <taxon>Eukaryota</taxon>
        <taxon>Metazoa</taxon>
        <taxon>Chordata</taxon>
        <taxon>Craniata</taxon>
        <taxon>Vertebrata</taxon>
        <taxon>Euteleostomi</taxon>
        <taxon>Amphibia</taxon>
        <taxon>Batrachia</taxon>
        <taxon>Caudata</taxon>
        <taxon>Salamandroidea</taxon>
        <taxon>Salamandridae</taxon>
        <taxon>Pleurodelinae</taxon>
        <taxon>Pleurodeles</taxon>
    </lineage>
</organism>
<dbReference type="Proteomes" id="UP001066276">
    <property type="component" value="Chromosome 4_1"/>
</dbReference>
<protein>
    <submittedName>
        <fullName evidence="1">Uncharacterized protein</fullName>
    </submittedName>
</protein>
<dbReference type="EMBL" id="JANPWB010000007">
    <property type="protein sequence ID" value="KAJ1170189.1"/>
    <property type="molecule type" value="Genomic_DNA"/>
</dbReference>